<dbReference type="EMBL" id="AAOE01000002">
    <property type="protein sequence ID" value="EAR10903.1"/>
    <property type="molecule type" value="Genomic_DNA"/>
</dbReference>
<dbReference type="HOGENOM" id="CLU_098678_2_1_6"/>
<evidence type="ECO:0008006" key="4">
    <source>
        <dbReference type="Google" id="ProtNLM"/>
    </source>
</evidence>
<feature type="compositionally biased region" description="Basic residues" evidence="1">
    <location>
        <begin position="29"/>
        <end position="38"/>
    </location>
</feature>
<feature type="compositionally biased region" description="Basic and acidic residues" evidence="1">
    <location>
        <begin position="15"/>
        <end position="28"/>
    </location>
</feature>
<protein>
    <recommendedName>
        <fullName evidence="4">Nucleoprotein/polynucleotide-associated enzyme</fullName>
    </recommendedName>
</protein>
<sequence length="182" mass="20818">MSKSIADQLMGLGLADKKQVQKDKAEKRKQQKQARKHKLETTDESKTAVEQARREKAERDRQLNLERQKKADEKALLAQVKQILQHTSIRSDDGDIKYNFADRHDNKIKSIWVTQSIQENLATGKLAIVSSDDQYHVVTKSVADKIAERSPASVVFVADKDESLPEDDDPYKDFVIPDDLMW</sequence>
<name>A4BAE7_9GAMM</name>
<evidence type="ECO:0000313" key="2">
    <source>
        <dbReference type="EMBL" id="EAR10903.1"/>
    </source>
</evidence>
<dbReference type="InterPro" id="IPR018636">
    <property type="entry name" value="DUF2058"/>
</dbReference>
<dbReference type="Proteomes" id="UP000005953">
    <property type="component" value="Unassembled WGS sequence"/>
</dbReference>
<dbReference type="OrthoDB" id="5294470at2"/>
<comment type="caution">
    <text evidence="2">The sequence shown here is derived from an EMBL/GenBank/DDBJ whole genome shotgun (WGS) entry which is preliminary data.</text>
</comment>
<feature type="region of interest" description="Disordered" evidence="1">
    <location>
        <begin position="1"/>
        <end position="69"/>
    </location>
</feature>
<dbReference type="Pfam" id="PF09831">
    <property type="entry name" value="DUF2058"/>
    <property type="match status" value="1"/>
</dbReference>
<proteinExistence type="predicted"/>
<organism evidence="2 3">
    <name type="scientific">Reinekea blandensis MED297</name>
    <dbReference type="NCBI Taxonomy" id="314283"/>
    <lineage>
        <taxon>Bacteria</taxon>
        <taxon>Pseudomonadati</taxon>
        <taxon>Pseudomonadota</taxon>
        <taxon>Gammaproteobacteria</taxon>
        <taxon>Oceanospirillales</taxon>
        <taxon>Saccharospirillaceae</taxon>
        <taxon>Reinekea</taxon>
    </lineage>
</organism>
<reference evidence="2 3" key="1">
    <citation type="submission" date="2006-02" db="EMBL/GenBank/DDBJ databases">
        <authorList>
            <person name="Pinhassi J."/>
            <person name="Pedros-Alio C."/>
            <person name="Ferriera S."/>
            <person name="Johnson J."/>
            <person name="Kravitz S."/>
            <person name="Halpern A."/>
            <person name="Remington K."/>
            <person name="Beeson K."/>
            <person name="Tran B."/>
            <person name="Rogers Y.-H."/>
            <person name="Friedman R."/>
            <person name="Venter J.C."/>
        </authorList>
    </citation>
    <scope>NUCLEOTIDE SEQUENCE [LARGE SCALE GENOMIC DNA]</scope>
    <source>
        <strain evidence="2 3">MED297</strain>
    </source>
</reference>
<dbReference type="AlphaFoldDB" id="A4BAE7"/>
<evidence type="ECO:0000256" key="1">
    <source>
        <dbReference type="SAM" id="MobiDB-lite"/>
    </source>
</evidence>
<gene>
    <name evidence="2" type="ORF">MED297_10346</name>
</gene>
<dbReference type="RefSeq" id="WP_008041476.1">
    <property type="nucleotide sequence ID" value="NZ_CH724149.1"/>
</dbReference>
<keyword evidence="3" id="KW-1185">Reference proteome</keyword>
<evidence type="ECO:0000313" key="3">
    <source>
        <dbReference type="Proteomes" id="UP000005953"/>
    </source>
</evidence>
<dbReference type="STRING" id="314283.MED297_10346"/>
<accession>A4BAE7</accession>
<feature type="compositionally biased region" description="Basic and acidic residues" evidence="1">
    <location>
        <begin position="39"/>
        <end position="69"/>
    </location>
</feature>